<evidence type="ECO:0000256" key="5">
    <source>
        <dbReference type="RuleBase" id="RU365026"/>
    </source>
</evidence>
<sequence>MSVLMSQVPSQMNQILALRDKFVEISRQSDEKLTSMIDAAKNFRCGMEPLKKEVDQLQTRVKNLEYCINGLSHVQNFYKTGREVEQIIIKGPSGSLEEYIRAMDRIKDSLIYFNQNNTEHLEYTRLNTLLSNGLKALNKRFEELLSQSFTTMPAEILYKLSEKEDNENGDENQPVLLECDSVSDEAVRSMLEISDWLRKAGPLGVVASTGNDGQKPHHHFPRPSFFGGSDSSGGGSYQLPESLAQYCDFRRDLMRVTLIKLREYQKSIEKNPQPTRARSNVGGSQLNLSTPGRRRGLKAVGIVWDVNSRRGVASDIRDVEDLDSEHYATSLSAFLILIERERLLLDRLKLAANSHEAHFAYSLICNSALKDLLNEGGTYVRLMSRVIGRGEFYMIVSLLTIMRRFIELSPSFVQTLKVVSTLMQPMTNLVNRFREQIKATFDAFLQQLAPGFGSSQVPPDATVHELASNVLLFLEKLMDYEITVGTVLTWEEAKVPQDATFTYLTTVTSKPKMARSAFGQYILRVTTSLVGNIDKKSEAYSDDLSRTIFQMNNLRYILTNLERTGLQTILNEYDTAAVDKLTRILNESKHVYTRACMRFVDLPSSAFINQFAQRRQLDSKERSQMKDLWNKINQGFSSFLKQHSELSIPDKDLREDLCACLTKDLVPLYQTLYDRSLQTPFTSRREKYIKMNTAEFQARLSQLFSPGSGQHRAPKS</sequence>
<dbReference type="SUPFAM" id="SSF74788">
    <property type="entry name" value="Cullin repeat-like"/>
    <property type="match status" value="1"/>
</dbReference>
<evidence type="ECO:0000256" key="2">
    <source>
        <dbReference type="ARBA" id="ARBA00022448"/>
    </source>
</evidence>
<dbReference type="WBParaSite" id="MCU_003507-RD">
    <property type="protein sequence ID" value="MCU_003507-RD"/>
    <property type="gene ID" value="MCU_003507"/>
</dbReference>
<proteinExistence type="inferred from homology"/>
<dbReference type="GO" id="GO:0015031">
    <property type="term" value="P:protein transport"/>
    <property type="evidence" value="ECO:0007669"/>
    <property type="project" value="UniProtKB-KW"/>
</dbReference>
<dbReference type="GO" id="GO:0000145">
    <property type="term" value="C:exocyst"/>
    <property type="evidence" value="ECO:0007669"/>
    <property type="project" value="InterPro"/>
</dbReference>
<evidence type="ECO:0000259" key="6">
    <source>
        <dbReference type="Pfam" id="PF03081"/>
    </source>
</evidence>
<dbReference type="GO" id="GO:0006887">
    <property type="term" value="P:exocytosis"/>
    <property type="evidence" value="ECO:0007669"/>
    <property type="project" value="UniProtKB-KW"/>
</dbReference>
<comment type="similarity">
    <text evidence="1 5">Belongs to the EXO70 family.</text>
</comment>
<protein>
    <recommendedName>
        <fullName evidence="4 5">Exocyst complex component 7</fullName>
    </recommendedName>
    <alternativeName>
        <fullName evidence="5">Exocyst complex component Exo70</fullName>
    </alternativeName>
</protein>
<dbReference type="Pfam" id="PF03081">
    <property type="entry name" value="Exo70_C"/>
    <property type="match status" value="1"/>
</dbReference>
<dbReference type="PANTHER" id="PTHR12542:SF41">
    <property type="entry name" value="EXOCYST COMPLEX COMPONENT 7"/>
    <property type="match status" value="1"/>
</dbReference>
<dbReference type="GO" id="GO:0005546">
    <property type="term" value="F:phosphatidylinositol-4,5-bisphosphate binding"/>
    <property type="evidence" value="ECO:0007669"/>
    <property type="project" value="InterPro"/>
</dbReference>
<organism evidence="8">
    <name type="scientific">Mesocestoides corti</name>
    <name type="common">Flatworm</name>
    <dbReference type="NCBI Taxonomy" id="53468"/>
    <lineage>
        <taxon>Eukaryota</taxon>
        <taxon>Metazoa</taxon>
        <taxon>Spiralia</taxon>
        <taxon>Lophotrochozoa</taxon>
        <taxon>Platyhelminthes</taxon>
        <taxon>Cestoda</taxon>
        <taxon>Eucestoda</taxon>
        <taxon>Cyclophyllidea</taxon>
        <taxon>Mesocestoididae</taxon>
        <taxon>Mesocestoides</taxon>
    </lineage>
</organism>
<accession>A0A5K3EWC6</accession>
<comment type="function">
    <text evidence="5">Component of the exocyst complex involved in the docking of exocytic vesicles with fusion sites on the plasma membrane.</text>
</comment>
<dbReference type="InterPro" id="IPR016159">
    <property type="entry name" value="Cullin_repeat-like_dom_sf"/>
</dbReference>
<keyword evidence="5" id="KW-0653">Protein transport</keyword>
<dbReference type="WBParaSite" id="MCU_003507-RB">
    <property type="protein sequence ID" value="MCU_003507-RB"/>
    <property type="gene ID" value="MCU_003507"/>
</dbReference>
<feature type="domain" description="Exocyst complex subunit Exo70 C-terminal" evidence="6">
    <location>
        <begin position="330"/>
        <end position="702"/>
    </location>
</feature>
<dbReference type="AlphaFoldDB" id="A0A5K3EWC6"/>
<dbReference type="InterPro" id="IPR046364">
    <property type="entry name" value="Exo70_C"/>
</dbReference>
<keyword evidence="3 5" id="KW-0268">Exocytosis</keyword>
<reference evidence="7 8" key="1">
    <citation type="submission" date="2019-11" db="UniProtKB">
        <authorList>
            <consortium name="WormBaseParasite"/>
        </authorList>
    </citation>
    <scope>IDENTIFICATION</scope>
</reference>
<evidence type="ECO:0000313" key="7">
    <source>
        <dbReference type="WBParaSite" id="MCU_003507-RB"/>
    </source>
</evidence>
<evidence type="ECO:0000256" key="4">
    <source>
        <dbReference type="ARBA" id="ARBA00026169"/>
    </source>
</evidence>
<dbReference type="PANTHER" id="PTHR12542">
    <property type="entry name" value="EXOCYST COMPLEX PROTEIN EXO70"/>
    <property type="match status" value="1"/>
</dbReference>
<evidence type="ECO:0000256" key="3">
    <source>
        <dbReference type="ARBA" id="ARBA00022483"/>
    </source>
</evidence>
<name>A0A5K3EWC6_MESCO</name>
<dbReference type="Gene3D" id="1.20.1280.170">
    <property type="entry name" value="Exocyst complex component Exo70"/>
    <property type="match status" value="2"/>
</dbReference>
<dbReference type="Pfam" id="PF20669">
    <property type="entry name" value="Exo70_N"/>
    <property type="match status" value="1"/>
</dbReference>
<dbReference type="InterPro" id="IPR004140">
    <property type="entry name" value="Exo70"/>
</dbReference>
<evidence type="ECO:0000313" key="8">
    <source>
        <dbReference type="WBParaSite" id="MCU_003507-RD"/>
    </source>
</evidence>
<evidence type="ECO:0000256" key="1">
    <source>
        <dbReference type="ARBA" id="ARBA00006756"/>
    </source>
</evidence>
<keyword evidence="2 5" id="KW-0813">Transport</keyword>